<dbReference type="AlphaFoldDB" id="A0A2T0ARK2"/>
<evidence type="ECO:0000256" key="1">
    <source>
        <dbReference type="SAM" id="MobiDB-lite"/>
    </source>
</evidence>
<comment type="caution">
    <text evidence="2">The sequence shown here is derived from an EMBL/GenBank/DDBJ whole genome shotgun (WGS) entry which is preliminary data.</text>
</comment>
<accession>A0A2T0ARK2</accession>
<protein>
    <submittedName>
        <fullName evidence="2">Uncharacterized protein</fullName>
    </submittedName>
</protein>
<dbReference type="RefSeq" id="WP_106005370.1">
    <property type="nucleotide sequence ID" value="NZ_CP136419.1"/>
</dbReference>
<evidence type="ECO:0000313" key="2">
    <source>
        <dbReference type="EMBL" id="PRR72473.1"/>
    </source>
</evidence>
<dbReference type="Proteomes" id="UP000238415">
    <property type="component" value="Unassembled WGS sequence"/>
</dbReference>
<proteinExistence type="predicted"/>
<organism evidence="2 3">
    <name type="scientific">Neomoorella humiferrea</name>
    <dbReference type="NCBI Taxonomy" id="676965"/>
    <lineage>
        <taxon>Bacteria</taxon>
        <taxon>Bacillati</taxon>
        <taxon>Bacillota</taxon>
        <taxon>Clostridia</taxon>
        <taxon>Neomoorellales</taxon>
        <taxon>Neomoorellaceae</taxon>
        <taxon>Neomoorella</taxon>
    </lineage>
</organism>
<evidence type="ECO:0000313" key="3">
    <source>
        <dbReference type="Proteomes" id="UP000238415"/>
    </source>
</evidence>
<dbReference type="EMBL" id="PVXM01000028">
    <property type="protein sequence ID" value="PRR72473.1"/>
    <property type="molecule type" value="Genomic_DNA"/>
</dbReference>
<name>A0A2T0ARK2_9FIRM</name>
<feature type="compositionally biased region" description="Gly residues" evidence="1">
    <location>
        <begin position="83"/>
        <end position="92"/>
    </location>
</feature>
<sequence length="92" mass="9846">MFPATCNHPCPYFYGEGCELEGMTGGTGGYMGPCPFRIRGKNVLTGATILPAEILPPNFATFPHRRYQGDVPACGRGERFKDGGGPSGRTAY</sequence>
<gene>
    <name evidence="2" type="ORF">MOHU_14020</name>
</gene>
<reference evidence="2 3" key="1">
    <citation type="submission" date="2018-03" db="EMBL/GenBank/DDBJ databases">
        <title>Genome sequence of Moorella humiferrea DSM 23265.</title>
        <authorList>
            <person name="Poehlein A."/>
            <person name="Daniel R."/>
        </authorList>
    </citation>
    <scope>NUCLEOTIDE SEQUENCE [LARGE SCALE GENOMIC DNA]</scope>
    <source>
        <strain evidence="2 3">DSM 23265</strain>
    </source>
</reference>
<feature type="region of interest" description="Disordered" evidence="1">
    <location>
        <begin position="73"/>
        <end position="92"/>
    </location>
</feature>
<keyword evidence="3" id="KW-1185">Reference proteome</keyword>